<dbReference type="EMBL" id="CP067089">
    <property type="protein sequence ID" value="QQO08879.1"/>
    <property type="molecule type" value="Genomic_DNA"/>
</dbReference>
<dbReference type="AlphaFoldDB" id="A0A7T7XM31"/>
<evidence type="ECO:0000313" key="1">
    <source>
        <dbReference type="EMBL" id="QQO08879.1"/>
    </source>
</evidence>
<sequence length="86" mass="9458">MNVSAAVLRQFPLFGHIRTEDIPAVLKCLGAREKEYRKGQFLSFSGDDIRYAGLVLEGSIHMVKEDLWGNKSIFSVMGPGAFPDAG</sequence>
<evidence type="ECO:0000313" key="2">
    <source>
        <dbReference type="Proteomes" id="UP000595917"/>
    </source>
</evidence>
<dbReference type="RefSeq" id="WP_215626185.1">
    <property type="nucleotide sequence ID" value="NZ_CP067089.2"/>
</dbReference>
<dbReference type="InterPro" id="IPR018490">
    <property type="entry name" value="cNMP-bd_dom_sf"/>
</dbReference>
<protein>
    <submittedName>
        <fullName evidence="1">Crp/Fnr family transcriptional regulator</fullName>
    </submittedName>
</protein>
<accession>A0A7T7XM31</accession>
<gene>
    <name evidence="1" type="ORF">JFL75_18410</name>
</gene>
<keyword evidence="2" id="KW-1185">Reference proteome</keyword>
<dbReference type="InterPro" id="IPR014710">
    <property type="entry name" value="RmlC-like_jellyroll"/>
</dbReference>
<dbReference type="Proteomes" id="UP000595917">
    <property type="component" value="Chromosome"/>
</dbReference>
<dbReference type="SUPFAM" id="SSF51206">
    <property type="entry name" value="cAMP-binding domain-like"/>
    <property type="match status" value="1"/>
</dbReference>
<reference evidence="1" key="1">
    <citation type="submission" date="2021-01" db="EMBL/GenBank/DDBJ databases">
        <title>Description of Breznakiella homolactica.</title>
        <authorList>
            <person name="Song Y."/>
            <person name="Brune A."/>
        </authorList>
    </citation>
    <scope>NUCLEOTIDE SEQUENCE</scope>
    <source>
        <strain evidence="1">RmG30</strain>
    </source>
</reference>
<name>A0A7T7XM31_9SPIR</name>
<organism evidence="1 2">
    <name type="scientific">Breznakiella homolactica</name>
    <dbReference type="NCBI Taxonomy" id="2798577"/>
    <lineage>
        <taxon>Bacteria</taxon>
        <taxon>Pseudomonadati</taxon>
        <taxon>Spirochaetota</taxon>
        <taxon>Spirochaetia</taxon>
        <taxon>Spirochaetales</taxon>
        <taxon>Breznakiellaceae</taxon>
        <taxon>Breznakiella</taxon>
    </lineage>
</organism>
<dbReference type="Gene3D" id="2.60.120.10">
    <property type="entry name" value="Jelly Rolls"/>
    <property type="match status" value="1"/>
</dbReference>
<proteinExistence type="predicted"/>
<dbReference type="KEGG" id="bhc:JFL75_18410"/>